<sequence length="59" mass="6968">MTFFNNFLTFRYKTNLFVRHPHYYSRFDLLLGIPGEVSPLYLSLSPNFRLFGGLSLCFV</sequence>
<proteinExistence type="predicted"/>
<evidence type="ECO:0000313" key="1">
    <source>
        <dbReference type="Proteomes" id="UP000887563"/>
    </source>
</evidence>
<dbReference type="WBParaSite" id="Minc3s03579g34236">
    <property type="protein sequence ID" value="Minc3s03579g34236"/>
    <property type="gene ID" value="Minc3s03579g34236"/>
</dbReference>
<organism evidence="1 2">
    <name type="scientific">Meloidogyne incognita</name>
    <name type="common">Southern root-knot nematode worm</name>
    <name type="synonym">Oxyuris incognita</name>
    <dbReference type="NCBI Taxonomy" id="6306"/>
    <lineage>
        <taxon>Eukaryota</taxon>
        <taxon>Metazoa</taxon>
        <taxon>Ecdysozoa</taxon>
        <taxon>Nematoda</taxon>
        <taxon>Chromadorea</taxon>
        <taxon>Rhabditida</taxon>
        <taxon>Tylenchina</taxon>
        <taxon>Tylenchomorpha</taxon>
        <taxon>Tylenchoidea</taxon>
        <taxon>Meloidogynidae</taxon>
        <taxon>Meloidogyninae</taxon>
        <taxon>Meloidogyne</taxon>
        <taxon>Meloidogyne incognita group</taxon>
    </lineage>
</organism>
<name>A0A914N738_MELIC</name>
<reference evidence="2" key="1">
    <citation type="submission" date="2022-11" db="UniProtKB">
        <authorList>
            <consortium name="WormBaseParasite"/>
        </authorList>
    </citation>
    <scope>IDENTIFICATION</scope>
</reference>
<keyword evidence="1" id="KW-1185">Reference proteome</keyword>
<protein>
    <submittedName>
        <fullName evidence="2">Uncharacterized protein</fullName>
    </submittedName>
</protein>
<dbReference type="AlphaFoldDB" id="A0A914N738"/>
<accession>A0A914N738</accession>
<dbReference type="Proteomes" id="UP000887563">
    <property type="component" value="Unplaced"/>
</dbReference>
<evidence type="ECO:0000313" key="2">
    <source>
        <dbReference type="WBParaSite" id="Minc3s03579g34236"/>
    </source>
</evidence>